<keyword evidence="5 7" id="KW-0808">Transferase</keyword>
<dbReference type="GO" id="GO:0004410">
    <property type="term" value="F:homocitrate synthase activity"/>
    <property type="evidence" value="ECO:0007669"/>
    <property type="project" value="UniProtKB-UniRule"/>
</dbReference>
<dbReference type="InterPro" id="IPR013785">
    <property type="entry name" value="Aldolase_TIM"/>
</dbReference>
<gene>
    <name evidence="10" type="primary">nifV</name>
    <name evidence="10" type="ORF">MGMO_11c00440</name>
</gene>
<dbReference type="InterPro" id="IPR000891">
    <property type="entry name" value="PYR_CT"/>
</dbReference>
<sequence length="373" mass="40397">MNPQSITINDTTLRDGEQTAGVAFNRDEKIAIASALAMAGVPEMEIGIPAMGAEEQEIIAAIAQLNLPSKLMVWGRMRDDDLEAARSCGVDLVNLSIPVSDIQIRHKLGRDRAWILATVAHFVSKAKDKGLDVCVGGEDASRADIDFVMQVVETAQQAGARRFRFADTMGILDPFATYQRIQQLAVNFDLEIEMHAHDDLGLATANTLAAACAGASHVNTTVNGLGERAGNAAFEETVMGLHYLYKTRTGIDVSQFPAISQLVATASGRPIAPQKSIVGETVFTHEAGIHVDGFLKNKLNYQGIDPKQLGREHKIVLGKHSGSHAVIRSYEELGIFLDTGEATTLLSSIRDHVTRNKRTPNSTELRHFYGALA</sequence>
<reference evidence="10 11" key="1">
    <citation type="journal article" date="2013" name="Genome Announc.">
        <title>Draft Genome Sequence of the Methanotrophic Gammaproteobacterium Methyloglobulus morosus DSM 22980 Strain KoM1.</title>
        <authorList>
            <person name="Poehlein A."/>
            <person name="Deutzmann J.S."/>
            <person name="Daniel R."/>
            <person name="Simeonova D.D."/>
        </authorList>
    </citation>
    <scope>NUCLEOTIDE SEQUENCE [LARGE SCALE GENOMIC DNA]</scope>
    <source>
        <strain evidence="10 11">KoM1</strain>
    </source>
</reference>
<organism evidence="10 11">
    <name type="scientific">Methyloglobulus morosus KoM1</name>
    <dbReference type="NCBI Taxonomy" id="1116472"/>
    <lineage>
        <taxon>Bacteria</taxon>
        <taxon>Pseudomonadati</taxon>
        <taxon>Pseudomonadota</taxon>
        <taxon>Gammaproteobacteria</taxon>
        <taxon>Methylococcales</taxon>
        <taxon>Methylococcaceae</taxon>
        <taxon>Methyloglobulus</taxon>
    </lineage>
</organism>
<comment type="catalytic activity">
    <reaction evidence="6 8">
        <text>acetyl-CoA + 2-oxoglutarate + H2O = (2R)-homocitrate + CoA + H(+)</text>
        <dbReference type="Rhea" id="RHEA:12929"/>
        <dbReference type="ChEBI" id="CHEBI:15377"/>
        <dbReference type="ChEBI" id="CHEBI:15378"/>
        <dbReference type="ChEBI" id="CHEBI:16810"/>
        <dbReference type="ChEBI" id="CHEBI:57287"/>
        <dbReference type="ChEBI" id="CHEBI:57288"/>
        <dbReference type="ChEBI" id="CHEBI:58884"/>
        <dbReference type="EC" id="2.3.3.14"/>
    </reaction>
</comment>
<dbReference type="Gene3D" id="3.20.20.70">
    <property type="entry name" value="Aldolase class I"/>
    <property type="match status" value="1"/>
</dbReference>
<comment type="caution">
    <text evidence="10">The sequence shown here is derived from an EMBL/GenBank/DDBJ whole genome shotgun (WGS) entry which is preliminary data.</text>
</comment>
<dbReference type="GO" id="GO:0009399">
    <property type="term" value="P:nitrogen fixation"/>
    <property type="evidence" value="ECO:0007669"/>
    <property type="project" value="UniProtKB-UniRule"/>
</dbReference>
<keyword evidence="8" id="KW-0535">Nitrogen fixation</keyword>
<comment type="similarity">
    <text evidence="2 7">Belongs to the alpha-IPM synthase/homocitrate synthase family.</text>
</comment>
<dbReference type="PATRIC" id="fig|1116472.3.peg.420"/>
<dbReference type="STRING" id="1116472.MGMO_11c00440"/>
<feature type="domain" description="Pyruvate carboxyltransferase" evidence="9">
    <location>
        <begin position="6"/>
        <end position="257"/>
    </location>
</feature>
<comment type="function">
    <text evidence="1 8">This protein is a Fe-Mo-cofactor biosynthetic component.</text>
</comment>
<dbReference type="AlphaFoldDB" id="V5C5K0"/>
<evidence type="ECO:0000256" key="5">
    <source>
        <dbReference type="ARBA" id="ARBA00022679"/>
    </source>
</evidence>
<dbReference type="PANTHER" id="PTHR42880:SF1">
    <property type="entry name" value="ISOPROPYLMALATE_HOMOCITRATE_CITRAMALATE SYNTHASE FAMILY PROTEIN"/>
    <property type="match status" value="1"/>
</dbReference>
<evidence type="ECO:0000256" key="6">
    <source>
        <dbReference type="ARBA" id="ARBA00048019"/>
    </source>
</evidence>
<protein>
    <recommendedName>
        <fullName evidence="4 8">Homocitrate synthase</fullName>
        <ecNumber evidence="3 8">2.3.3.14</ecNumber>
    </recommendedName>
</protein>
<dbReference type="NCBIfam" id="TIGR02660">
    <property type="entry name" value="nifV_homocitr"/>
    <property type="match status" value="1"/>
</dbReference>
<dbReference type="Pfam" id="PF00682">
    <property type="entry name" value="HMGL-like"/>
    <property type="match status" value="1"/>
</dbReference>
<dbReference type="OrthoDB" id="9803573at2"/>
<dbReference type="Proteomes" id="UP000017842">
    <property type="component" value="Unassembled WGS sequence"/>
</dbReference>
<dbReference type="GO" id="GO:0019752">
    <property type="term" value="P:carboxylic acid metabolic process"/>
    <property type="evidence" value="ECO:0007669"/>
    <property type="project" value="UniProtKB-UniRule"/>
</dbReference>
<dbReference type="RefSeq" id="WP_023493327.1">
    <property type="nucleotide sequence ID" value="NZ_AYLO01000011.1"/>
</dbReference>
<dbReference type="PROSITE" id="PS00815">
    <property type="entry name" value="AIPM_HOMOCIT_SYNTH_1"/>
    <property type="match status" value="1"/>
</dbReference>
<dbReference type="eggNOG" id="COG0119">
    <property type="taxonomic scope" value="Bacteria"/>
</dbReference>
<name>V5C5K0_9GAMM</name>
<dbReference type="InterPro" id="IPR013477">
    <property type="entry name" value="NifV/FrbC"/>
</dbReference>
<keyword evidence="11" id="KW-1185">Reference proteome</keyword>
<evidence type="ECO:0000256" key="8">
    <source>
        <dbReference type="RuleBase" id="RU367143"/>
    </source>
</evidence>
<evidence type="ECO:0000313" key="11">
    <source>
        <dbReference type="Proteomes" id="UP000017842"/>
    </source>
</evidence>
<evidence type="ECO:0000259" key="9">
    <source>
        <dbReference type="PROSITE" id="PS50991"/>
    </source>
</evidence>
<evidence type="ECO:0000256" key="7">
    <source>
        <dbReference type="RuleBase" id="RU003523"/>
    </source>
</evidence>
<evidence type="ECO:0000313" key="10">
    <source>
        <dbReference type="EMBL" id="ESS73737.1"/>
    </source>
</evidence>
<proteinExistence type="inferred from homology"/>
<dbReference type="CDD" id="cd07939">
    <property type="entry name" value="DRE_TIM_NifV"/>
    <property type="match status" value="1"/>
</dbReference>
<dbReference type="SUPFAM" id="SSF51569">
    <property type="entry name" value="Aldolase"/>
    <property type="match status" value="1"/>
</dbReference>
<evidence type="ECO:0000256" key="3">
    <source>
        <dbReference type="ARBA" id="ARBA00012974"/>
    </source>
</evidence>
<dbReference type="PROSITE" id="PS00816">
    <property type="entry name" value="AIPM_HOMOCIT_SYNTH_2"/>
    <property type="match status" value="1"/>
</dbReference>
<keyword evidence="10" id="KW-0012">Acyltransferase</keyword>
<dbReference type="InterPro" id="IPR002034">
    <property type="entry name" value="AIPM/Hcit_synth_CS"/>
</dbReference>
<evidence type="ECO:0000256" key="2">
    <source>
        <dbReference type="ARBA" id="ARBA00006154"/>
    </source>
</evidence>
<evidence type="ECO:0000256" key="1">
    <source>
        <dbReference type="ARBA" id="ARBA00003050"/>
    </source>
</evidence>
<accession>V5C5K0</accession>
<dbReference type="Pfam" id="PF22617">
    <property type="entry name" value="HCS_D2"/>
    <property type="match status" value="1"/>
</dbReference>
<dbReference type="EMBL" id="AYLO01000011">
    <property type="protein sequence ID" value="ESS73737.1"/>
    <property type="molecule type" value="Genomic_DNA"/>
</dbReference>
<dbReference type="PANTHER" id="PTHR42880">
    <property type="entry name" value="HOMOCITRATE SYNTHASE"/>
    <property type="match status" value="1"/>
</dbReference>
<dbReference type="InterPro" id="IPR054691">
    <property type="entry name" value="LeuA/HCS_post-cat"/>
</dbReference>
<dbReference type="Gene3D" id="1.10.238.260">
    <property type="match status" value="1"/>
</dbReference>
<dbReference type="EC" id="2.3.3.14" evidence="3 8"/>
<evidence type="ECO:0000256" key="4">
    <source>
        <dbReference type="ARBA" id="ARBA00020735"/>
    </source>
</evidence>
<dbReference type="PROSITE" id="PS50991">
    <property type="entry name" value="PYR_CT"/>
    <property type="match status" value="1"/>
</dbReference>